<evidence type="ECO:0000313" key="5">
    <source>
        <dbReference type="EMBL" id="EST42627.1"/>
    </source>
</evidence>
<dbReference type="EMBL" id="KI546159">
    <property type="protein sequence ID" value="EST42627.1"/>
    <property type="molecule type" value="Genomic_DNA"/>
</dbReference>
<name>V6LDR4_9EUKA</name>
<evidence type="ECO:0000256" key="3">
    <source>
        <dbReference type="PROSITE-ProRule" id="PRU00339"/>
    </source>
</evidence>
<evidence type="ECO:0000256" key="4">
    <source>
        <dbReference type="SAM" id="MobiDB-lite"/>
    </source>
</evidence>
<dbReference type="AlphaFoldDB" id="V6LDR4"/>
<feature type="region of interest" description="Disordered" evidence="4">
    <location>
        <begin position="1"/>
        <end position="25"/>
    </location>
</feature>
<gene>
    <name evidence="5" type="ORF">SS50377_17946</name>
    <name evidence="6" type="ORF">SS50377_28075</name>
</gene>
<dbReference type="SMART" id="SM00028">
    <property type="entry name" value="TPR"/>
    <property type="match status" value="12"/>
</dbReference>
<dbReference type="Pfam" id="PF13181">
    <property type="entry name" value="TPR_8"/>
    <property type="match status" value="1"/>
</dbReference>
<protein>
    <submittedName>
        <fullName evidence="5">Tetratricopeptide repeat protein</fullName>
    </submittedName>
</protein>
<dbReference type="PANTHER" id="PTHR44858">
    <property type="entry name" value="TETRATRICOPEPTIDE REPEAT PROTEIN 6"/>
    <property type="match status" value="1"/>
</dbReference>
<proteinExistence type="predicted"/>
<evidence type="ECO:0000256" key="2">
    <source>
        <dbReference type="ARBA" id="ARBA00022803"/>
    </source>
</evidence>
<keyword evidence="7" id="KW-1185">Reference proteome</keyword>
<dbReference type="InterPro" id="IPR011990">
    <property type="entry name" value="TPR-like_helical_dom_sf"/>
</dbReference>
<feature type="repeat" description="TPR" evidence="3">
    <location>
        <begin position="191"/>
        <end position="224"/>
    </location>
</feature>
<dbReference type="VEuPathDB" id="GiardiaDB:SS50377_28075"/>
<dbReference type="SUPFAM" id="SSF48452">
    <property type="entry name" value="TPR-like"/>
    <property type="match status" value="5"/>
</dbReference>
<feature type="compositionally biased region" description="Basic and acidic residues" evidence="4">
    <location>
        <begin position="10"/>
        <end position="25"/>
    </location>
</feature>
<evidence type="ECO:0000313" key="7">
    <source>
        <dbReference type="Proteomes" id="UP000018208"/>
    </source>
</evidence>
<organism evidence="5">
    <name type="scientific">Spironucleus salmonicida</name>
    <dbReference type="NCBI Taxonomy" id="348837"/>
    <lineage>
        <taxon>Eukaryota</taxon>
        <taxon>Metamonada</taxon>
        <taxon>Diplomonadida</taxon>
        <taxon>Hexamitidae</taxon>
        <taxon>Hexamitinae</taxon>
        <taxon>Spironucleus</taxon>
    </lineage>
</organism>
<dbReference type="InterPro" id="IPR050498">
    <property type="entry name" value="Ycf3"/>
</dbReference>
<dbReference type="PANTHER" id="PTHR44858:SF1">
    <property type="entry name" value="UDP-N-ACETYLGLUCOSAMINE--PEPTIDE N-ACETYLGLUCOSAMINYLTRANSFERASE SPINDLY-RELATED"/>
    <property type="match status" value="1"/>
</dbReference>
<reference evidence="5 6" key="1">
    <citation type="journal article" date="2014" name="PLoS Genet.">
        <title>The Genome of Spironucleus salmonicida Highlights a Fish Pathogen Adapted to Fluctuating Environments.</title>
        <authorList>
            <person name="Xu F."/>
            <person name="Jerlstrom-Hultqvist J."/>
            <person name="Einarsson E."/>
            <person name="Astvaldsson A."/>
            <person name="Svard S.G."/>
            <person name="Andersson J.O."/>
        </authorList>
    </citation>
    <scope>NUCLEOTIDE SEQUENCE</scope>
    <source>
        <strain evidence="6">ATCC 50377</strain>
    </source>
</reference>
<dbReference type="PROSITE" id="PS50005">
    <property type="entry name" value="TPR"/>
    <property type="match status" value="1"/>
</dbReference>
<feature type="compositionally biased region" description="Acidic residues" evidence="4">
    <location>
        <begin position="1201"/>
        <end position="1216"/>
    </location>
</feature>
<feature type="region of interest" description="Disordered" evidence="4">
    <location>
        <begin position="1186"/>
        <end position="1216"/>
    </location>
</feature>
<dbReference type="Gene3D" id="1.25.40.10">
    <property type="entry name" value="Tetratricopeptide repeat domain"/>
    <property type="match status" value="5"/>
</dbReference>
<accession>V6LDR4</accession>
<dbReference type="OrthoDB" id="10249683at2759"/>
<sequence length="1216" mass="140244">MSVKQQQDSFLDRQKQKETERKAMDAYSKGERMLTQALQYAVQHNFLQIKISTHPTVSTKQKTAQINPLEELTNLYSSAIDYYSQAIQFQLTKISYYFARAKTYFICQEYHRYVFDLSIALHIDEENYALYVARSHGFYKLKKLKEAILDLDFAINKALFLQEEFRTLRKVPVGPGELPHDIIQISNQTLADLYYRRGVCKYDLRNWSESIEDFSKCVELSENFGLAYSRRGAAYLKSGPTKDGNKSIADLRKAVQSASQNNSMHLRYYKLGQALLETGNNHSAVESFSSAIESASQFLQEKKSNRRKKSKQIDTKSLQKQVILNWYQNQKFRIMEFDAPETTELFDEQFENQDEEIVEKESFPEFYAARGKAKALLGYHIEALQDFSTSISLENNNAQTYFERSAAFRIMGQYDKALQDVEFCARRKLNSDVAYNKAIILENMGQIDKALIMYESILKSVFHRQFTQQFLSEFAENCSVIDSVIMQSNSNEQFQTEKITFPHIQSLYHCALLHRQKLNFPRAIQLIQEAIQIDKLDERYHDLLSMLYHDTLNFDLAISSSETSIKLQQSQQTGVNWESFYIKAVCEMQKRNYNQALSDLVNAQQRPGGGMREKIMAAKKVDCDKVYGLLAWLPPGSPLATAYHIAGGVDAIPKDPLSPSSAARGNDGNQLVFPLLDLFGALPGQYNTFIMKKKAECLFYLEDYVGCVRGISKMLEEFDFQSETRNGKRKITQTQVLVRSNQPIRVPHDDQIVESDWLSNMLTVDLNSEERELLYQLYFLRARALTQLNRFPHALKDCGKAHFVVVSGQKYRQKVCQGVGNLLFFMSKIYAYLRLYNKSYHCSRDCLISGIPYFAVHRAYYMQGVALIYANRLELATKCLTLALRTHFTARMASYINERINQTGVISLPSLEEISLFLTANPQDISNLQLNIPKIQENQLAEGTDLFTYKIFSDLHKTSKKSELPDDPKQALQQLVPRIQQLENQVTQASFNNLKFQIKPFDDFLLMQNKDFQPPSALPNQLLSLISTPRVWACQQNAFYLHERAKAFQKLNLHELACDDFTILIRLDPNNPRLYYARAFSLNKLGLFEFAAIDFMKSRQLDPQNPLFQIDFERISSQIVEIASPGNEEFYVPPMSQIKEFIGTERRKFDAFYDVFKEVEDVCDRREWIYYKSSEVMKLVSGIEGRVENGGQGQSESSSVSEDENEENESDDKETE</sequence>
<keyword evidence="2 3" id="KW-0802">TPR repeat</keyword>
<keyword evidence="1" id="KW-0677">Repeat</keyword>
<dbReference type="GO" id="GO:0046813">
    <property type="term" value="P:receptor-mediated virion attachment to host cell"/>
    <property type="evidence" value="ECO:0007669"/>
    <property type="project" value="TreeGrafter"/>
</dbReference>
<evidence type="ECO:0000256" key="1">
    <source>
        <dbReference type="ARBA" id="ARBA00022737"/>
    </source>
</evidence>
<dbReference type="Proteomes" id="UP000018208">
    <property type="component" value="Unassembled WGS sequence"/>
</dbReference>
<dbReference type="EMBL" id="AUWU02000008">
    <property type="protein sequence ID" value="KAH0570100.1"/>
    <property type="molecule type" value="Genomic_DNA"/>
</dbReference>
<dbReference type="InterPro" id="IPR019734">
    <property type="entry name" value="TPR_rpt"/>
</dbReference>
<evidence type="ECO:0000313" key="6">
    <source>
        <dbReference type="EMBL" id="KAH0570100.1"/>
    </source>
</evidence>
<reference evidence="6" key="2">
    <citation type="submission" date="2020-12" db="EMBL/GenBank/DDBJ databases">
        <title>New Spironucleus salmonicida genome in near-complete chromosomes.</title>
        <authorList>
            <person name="Xu F."/>
            <person name="Kurt Z."/>
            <person name="Jimenez-Gonzalez A."/>
            <person name="Astvaldsson A."/>
            <person name="Andersson J.O."/>
            <person name="Svard S.G."/>
        </authorList>
    </citation>
    <scope>NUCLEOTIDE SEQUENCE</scope>
    <source>
        <strain evidence="6">ATCC 50377</strain>
    </source>
</reference>